<keyword evidence="1 4" id="KW-0808">Transferase</keyword>
<dbReference type="Gene3D" id="3.40.50.300">
    <property type="entry name" value="P-loop containing nucleotide triphosphate hydrolases"/>
    <property type="match status" value="1"/>
</dbReference>
<evidence type="ECO:0000256" key="2">
    <source>
        <dbReference type="ARBA" id="ARBA00023180"/>
    </source>
</evidence>
<dbReference type="Pfam" id="PF00685">
    <property type="entry name" value="Sulfotransfer_1"/>
    <property type="match status" value="1"/>
</dbReference>
<gene>
    <name evidence="4" type="ORF">DFJ64_1083</name>
</gene>
<dbReference type="Proteomes" id="UP000256485">
    <property type="component" value="Unassembled WGS sequence"/>
</dbReference>
<dbReference type="SUPFAM" id="SSF52540">
    <property type="entry name" value="P-loop containing nucleoside triphosphate hydrolases"/>
    <property type="match status" value="1"/>
</dbReference>
<dbReference type="InterPro" id="IPR037359">
    <property type="entry name" value="NST/OST"/>
</dbReference>
<dbReference type="AlphaFoldDB" id="A0A3D9V2T0"/>
<organism evidence="4 5">
    <name type="scientific">Thermasporomyces composti</name>
    <dbReference type="NCBI Taxonomy" id="696763"/>
    <lineage>
        <taxon>Bacteria</taxon>
        <taxon>Bacillati</taxon>
        <taxon>Actinomycetota</taxon>
        <taxon>Actinomycetes</taxon>
        <taxon>Propionibacteriales</taxon>
        <taxon>Nocardioidaceae</taxon>
        <taxon>Thermasporomyces</taxon>
    </lineage>
</organism>
<feature type="domain" description="Sulfotransferase" evidence="3">
    <location>
        <begin position="47"/>
        <end position="256"/>
    </location>
</feature>
<evidence type="ECO:0000256" key="1">
    <source>
        <dbReference type="ARBA" id="ARBA00022679"/>
    </source>
</evidence>
<proteinExistence type="predicted"/>
<evidence type="ECO:0000259" key="3">
    <source>
        <dbReference type="Pfam" id="PF00685"/>
    </source>
</evidence>
<dbReference type="InterPro" id="IPR000863">
    <property type="entry name" value="Sulfotransferase_dom"/>
</dbReference>
<dbReference type="PANTHER" id="PTHR10605">
    <property type="entry name" value="HEPARAN SULFATE SULFOTRANSFERASE"/>
    <property type="match status" value="1"/>
</dbReference>
<comment type="caution">
    <text evidence="4">The sequence shown here is derived from an EMBL/GenBank/DDBJ whole genome shotgun (WGS) entry which is preliminary data.</text>
</comment>
<dbReference type="EMBL" id="QTUC01000001">
    <property type="protein sequence ID" value="REF35696.1"/>
    <property type="molecule type" value="Genomic_DNA"/>
</dbReference>
<protein>
    <submittedName>
        <fullName evidence="4">Sulfotransferase domain-containing protein</fullName>
    </submittedName>
</protein>
<evidence type="ECO:0000313" key="4">
    <source>
        <dbReference type="EMBL" id="REF35696.1"/>
    </source>
</evidence>
<dbReference type="RefSeq" id="WP_245940955.1">
    <property type="nucleotide sequence ID" value="NZ_QTUC01000001.1"/>
</dbReference>
<keyword evidence="5" id="KW-1185">Reference proteome</keyword>
<dbReference type="InterPro" id="IPR027417">
    <property type="entry name" value="P-loop_NTPase"/>
</dbReference>
<keyword evidence="2" id="KW-0325">Glycoprotein</keyword>
<sequence length="305" mass="34806">MSGTLPRGSGGGLAALKAAAPPWVRRSGRAVTRTIGRYTSGGRLMPSFLIVGGQRCGTTSLHRALIAHPVVAGPILHKGVNYFDLNYHRGPAWYRGHFPLLSTARRRAGDWSVGSGEPQAMESSGYYLYHPLALPRIARDLPGVRLLIMIRNPVERAYSAWKHAVARGFETEPFERALELEEERLAGEEERLRTEPGYESYSHRHHAYVTRGRYAEQLRRVFELFDRDQVHIIESEDFFARPEEVYEEVLAFLGLPSWLPPSFERHNARDGDPMPEHVRKKLDEYFLPLDEELAKILGRTPIWRR</sequence>
<dbReference type="PANTHER" id="PTHR10605:SF56">
    <property type="entry name" value="BIFUNCTIONAL HEPARAN SULFATE N-DEACETYLASE_N-SULFOTRANSFERASE"/>
    <property type="match status" value="1"/>
</dbReference>
<accession>A0A3D9V2T0</accession>
<reference evidence="4 5" key="1">
    <citation type="submission" date="2018-08" db="EMBL/GenBank/DDBJ databases">
        <title>Sequencing the genomes of 1000 actinobacteria strains.</title>
        <authorList>
            <person name="Klenk H.-P."/>
        </authorList>
    </citation>
    <scope>NUCLEOTIDE SEQUENCE [LARGE SCALE GENOMIC DNA]</scope>
    <source>
        <strain evidence="4 5">DSM 22891</strain>
    </source>
</reference>
<dbReference type="GO" id="GO:0008146">
    <property type="term" value="F:sulfotransferase activity"/>
    <property type="evidence" value="ECO:0007669"/>
    <property type="project" value="InterPro"/>
</dbReference>
<name>A0A3D9V2T0_THECX</name>
<evidence type="ECO:0000313" key="5">
    <source>
        <dbReference type="Proteomes" id="UP000256485"/>
    </source>
</evidence>